<dbReference type="Proteomes" id="UP001596037">
    <property type="component" value="Unassembled WGS sequence"/>
</dbReference>
<sequence>MAGLLRSILRAVLGAGVLSLAIGTAAAQGVRPAGATELQNRYAALRPQLEKNAYGGPIYIESAEGSRSSRGDIYAVLNSPFAAVNAALADPAHWCDVLILHLNTKLCRSGTAGGTTQLDLRIGKKFDQPLVDAPSVVFSWRALPQAADFLNVQLDAQDGPFDTHDYRIMLEAVPLDGGRTFLHLGYSFEYGTASHLALHLYLATIGRSKVGFSTLVARPGAEPELVGGVRGMVERNTMRYYLAIEAYLGALSAPPAQQLDKRLQAWFDATEKFPRQLHELDRTTYLEMKHREYRRQQAGQQ</sequence>
<accession>A0ABW0NJR1</accession>
<protein>
    <submittedName>
        <fullName evidence="2">Uncharacterized protein</fullName>
    </submittedName>
</protein>
<keyword evidence="3" id="KW-1185">Reference proteome</keyword>
<comment type="caution">
    <text evidence="2">The sequence shown here is derived from an EMBL/GenBank/DDBJ whole genome shotgun (WGS) entry which is preliminary data.</text>
</comment>
<name>A0ABW0NJR1_9BURK</name>
<dbReference type="RefSeq" id="WP_376852433.1">
    <property type="nucleotide sequence ID" value="NZ_JBHSMF010000010.1"/>
</dbReference>
<evidence type="ECO:0000256" key="1">
    <source>
        <dbReference type="SAM" id="SignalP"/>
    </source>
</evidence>
<proteinExistence type="predicted"/>
<evidence type="ECO:0000313" key="3">
    <source>
        <dbReference type="Proteomes" id="UP001596037"/>
    </source>
</evidence>
<gene>
    <name evidence="2" type="ORF">ACFPOE_21805</name>
</gene>
<feature type="signal peptide" evidence="1">
    <location>
        <begin position="1"/>
        <end position="27"/>
    </location>
</feature>
<dbReference type="EMBL" id="JBHSMF010000010">
    <property type="protein sequence ID" value="MFC5500193.1"/>
    <property type="molecule type" value="Genomic_DNA"/>
</dbReference>
<feature type="chain" id="PRO_5046399633" evidence="1">
    <location>
        <begin position="28"/>
        <end position="301"/>
    </location>
</feature>
<keyword evidence="1" id="KW-0732">Signal</keyword>
<organism evidence="2 3">
    <name type="scientific">Caenimonas terrae</name>
    <dbReference type="NCBI Taxonomy" id="696074"/>
    <lineage>
        <taxon>Bacteria</taxon>
        <taxon>Pseudomonadati</taxon>
        <taxon>Pseudomonadota</taxon>
        <taxon>Betaproteobacteria</taxon>
        <taxon>Burkholderiales</taxon>
        <taxon>Comamonadaceae</taxon>
        <taxon>Caenimonas</taxon>
    </lineage>
</organism>
<reference evidence="3" key="1">
    <citation type="journal article" date="2019" name="Int. J. Syst. Evol. Microbiol.">
        <title>The Global Catalogue of Microorganisms (GCM) 10K type strain sequencing project: providing services to taxonomists for standard genome sequencing and annotation.</title>
        <authorList>
            <consortium name="The Broad Institute Genomics Platform"/>
            <consortium name="The Broad Institute Genome Sequencing Center for Infectious Disease"/>
            <person name="Wu L."/>
            <person name="Ma J."/>
        </authorList>
    </citation>
    <scope>NUCLEOTIDE SEQUENCE [LARGE SCALE GENOMIC DNA]</scope>
    <source>
        <strain evidence="3">CCUG 57401</strain>
    </source>
</reference>
<evidence type="ECO:0000313" key="2">
    <source>
        <dbReference type="EMBL" id="MFC5500193.1"/>
    </source>
</evidence>